<evidence type="ECO:0000256" key="3">
    <source>
        <dbReference type="SAM" id="MobiDB-lite"/>
    </source>
</evidence>
<dbReference type="GeneID" id="36339889"/>
<accession>W6UIM2</accession>
<feature type="compositionally biased region" description="Basic and acidic residues" evidence="3">
    <location>
        <begin position="1094"/>
        <end position="1105"/>
    </location>
</feature>
<organism evidence="5 6">
    <name type="scientific">Echinococcus granulosus</name>
    <name type="common">Hydatid tapeworm</name>
    <dbReference type="NCBI Taxonomy" id="6210"/>
    <lineage>
        <taxon>Eukaryota</taxon>
        <taxon>Metazoa</taxon>
        <taxon>Spiralia</taxon>
        <taxon>Lophotrochozoa</taxon>
        <taxon>Platyhelminthes</taxon>
        <taxon>Cestoda</taxon>
        <taxon>Eucestoda</taxon>
        <taxon>Cyclophyllidea</taxon>
        <taxon>Taeniidae</taxon>
        <taxon>Echinococcus</taxon>
        <taxon>Echinococcus granulosus group</taxon>
    </lineage>
</organism>
<sequence length="1297" mass="143115">MRTRSSLRRLSQRGLPNISDLIAIGLQPITVDGRRSSPLKSSVALMTSLRSNSGVRVRKGVFATALEKEKALEPAPKKRYQRIPYTDQDDWIILNYIITNDLVSKIRSHRTWIQLETAGVTLHSAESMRSRFMHSIIHHLEEVLHSTSEGRRKYGNASFVNGLYRMFANESKSLQQSDTPTSDKESPVVLSDLSYFTSDNSVHDGDPNSFASPSLAQPPLNEQFRLVDYEDTQSQRSEENQGNASPELSSNPNSLQKTLTEHNPSARLDRRLSLRLNNGLTRARNLRSRRIFSRPQITSTRVLRSSVNNVHALISVDPPATATYDQSAQALPESLRPSTKRKSDGISSGSDNGSVTILSDETKGLHKATLEESYLAKPSKQMATRAVKKNTIVSRFTDNIQQESGEGDYGSTFTKAVRSVRPVTGSPNSLVNNHSASFASDGSERRSERVLRSSFEAVDLDSVQSSSREVDFDSSKLLDGIPLNVEIIPDTLSANSLDRLANTRESQGHSDTSSSAFLRTGKLNNTPPKFPLMQPSPRVDIHEILSRVAKFTRQLDSFARRHRLSSTNAALLLHVTSGDVEAADRVLTGASASADNSPSLWFPSDDARLLSFSSTDLHAVYHKFGPKEVSRRLVYLADQCYPVYAAMPYGRPVSRRRRRRFQGTDPASVMVAAKRETSKTAPRASTGSETSASPHDAHRHHHRQRAVSSATMVPVAVPSPELLRAGHKAGVWPLRERLILASALLDTDNQQLTWPPISRRLAKFTPPASCGFVRPPTWCSARACAKQYSLLLDSAEMFRKQQVDVERSAEEGRVVFQAPSDVAAATATVGLSLAEFIVKRLTVERVEELRSQIISARQKYRLFKEMLAKVESGELDNCMDILWANIQCQHEDHSTSGSAELAVDTPPEVAEFVRELNSWTDPFDVPYSVWTVSGGSGAALRSVPSIAKVTTPKKMPPVANKPKSPPERRPSDSSRNSTAEAAEGEGECDASGERTSTPSTSVMSESDLDYGEDALKAESIDSGRLEEKEEEESTIPLSSRGGSPKTQPKVTNSPDFQSSPTAALSPPRLDEEMSEEWKEPKAEGDIQEEENIQEEEKKREAEKEGSFQPRSLRLRLSRQDDGNLSVVPETTSSSAAVAPTPPTSPLRLRLSLVPPKVMKDQWSAEILEEAFPDIKIEQFHSPRKRLRSSGRITDTDLYEATKSILTAAEKRTCAVASGEKLTQRKKVFVHSVLSQLAGAVYTTPASSLQQDGVVISVDVARAVYARITSILQRFTIESSLKIEQSTKSGSRRSSRKK</sequence>
<feature type="compositionally biased region" description="Polar residues" evidence="3">
    <location>
        <begin position="1035"/>
        <end position="1062"/>
    </location>
</feature>
<dbReference type="EMBL" id="APAU02000025">
    <property type="protein sequence ID" value="EUB60928.1"/>
    <property type="molecule type" value="Genomic_DNA"/>
</dbReference>
<dbReference type="GO" id="GO:0070187">
    <property type="term" value="C:shelterin complex"/>
    <property type="evidence" value="ECO:0007669"/>
    <property type="project" value="TreeGrafter"/>
</dbReference>
<proteinExistence type="predicted"/>
<dbReference type="Pfam" id="PF08914">
    <property type="entry name" value="Myb_Rap1"/>
    <property type="match status" value="1"/>
</dbReference>
<dbReference type="Proteomes" id="UP000019149">
    <property type="component" value="Unassembled WGS sequence"/>
</dbReference>
<keyword evidence="6" id="KW-1185">Reference proteome</keyword>
<dbReference type="STRING" id="6210.W6UIM2"/>
<feature type="region of interest" description="Disordered" evidence="3">
    <location>
        <begin position="325"/>
        <end position="360"/>
    </location>
</feature>
<feature type="compositionally biased region" description="Low complexity" evidence="3">
    <location>
        <begin position="1125"/>
        <end position="1138"/>
    </location>
</feature>
<comment type="subcellular location">
    <subcellularLocation>
        <location evidence="1">Nucleus</location>
    </subcellularLocation>
</comment>
<keyword evidence="2" id="KW-0539">Nucleus</keyword>
<feature type="region of interest" description="Disordered" evidence="3">
    <location>
        <begin position="231"/>
        <end position="270"/>
    </location>
</feature>
<evidence type="ECO:0000256" key="2">
    <source>
        <dbReference type="ARBA" id="ARBA00023242"/>
    </source>
</evidence>
<evidence type="ECO:0000259" key="4">
    <source>
        <dbReference type="Pfam" id="PF08914"/>
    </source>
</evidence>
<evidence type="ECO:0000313" key="5">
    <source>
        <dbReference type="EMBL" id="EUB60928.1"/>
    </source>
</evidence>
<gene>
    <name evidence="5" type="ORF">EGR_04174</name>
</gene>
<feature type="compositionally biased region" description="Polar residues" evidence="3">
    <location>
        <begin position="232"/>
        <end position="263"/>
    </location>
</feature>
<dbReference type="CTD" id="36339889"/>
<feature type="region of interest" description="Disordered" evidence="3">
    <location>
        <begin position="945"/>
        <end position="1142"/>
    </location>
</feature>
<dbReference type="Gene3D" id="1.10.10.60">
    <property type="entry name" value="Homeodomain-like"/>
    <property type="match status" value="1"/>
</dbReference>
<dbReference type="InterPro" id="IPR039595">
    <property type="entry name" value="TE2IP/Rap1"/>
</dbReference>
<evidence type="ECO:0000256" key="1">
    <source>
        <dbReference type="ARBA" id="ARBA00004123"/>
    </source>
</evidence>
<dbReference type="InterPro" id="IPR015010">
    <property type="entry name" value="TERF2IP_Myb"/>
</dbReference>
<protein>
    <submittedName>
        <fullName evidence="5">Bromodomain-containing protein 8</fullName>
    </submittedName>
</protein>
<dbReference type="KEGG" id="egl:EGR_04174"/>
<dbReference type="PANTHER" id="PTHR16466">
    <property type="entry name" value="TELOMERE REPEAT-BINDING FACTOR 2-INTERACTING PROTEIN 1"/>
    <property type="match status" value="1"/>
</dbReference>
<evidence type="ECO:0000313" key="6">
    <source>
        <dbReference type="Proteomes" id="UP000019149"/>
    </source>
</evidence>
<feature type="region of interest" description="Disordered" evidence="3">
    <location>
        <begin position="655"/>
        <end position="711"/>
    </location>
</feature>
<dbReference type="GO" id="GO:0042162">
    <property type="term" value="F:telomeric DNA binding"/>
    <property type="evidence" value="ECO:0007669"/>
    <property type="project" value="TreeGrafter"/>
</dbReference>
<reference evidence="5 6" key="1">
    <citation type="journal article" date="2013" name="Nat. Genet.">
        <title>The genome of the hydatid tapeworm Echinococcus granulosus.</title>
        <authorList>
            <person name="Zheng H."/>
            <person name="Zhang W."/>
            <person name="Zhang L."/>
            <person name="Zhang Z."/>
            <person name="Li J."/>
            <person name="Lu G."/>
            <person name="Zhu Y."/>
            <person name="Wang Y."/>
            <person name="Huang Y."/>
            <person name="Liu J."/>
            <person name="Kang H."/>
            <person name="Chen J."/>
            <person name="Wang L."/>
            <person name="Chen A."/>
            <person name="Yu S."/>
            <person name="Gao Z."/>
            <person name="Jin L."/>
            <person name="Gu W."/>
            <person name="Wang Z."/>
            <person name="Zhao L."/>
            <person name="Shi B."/>
            <person name="Wen H."/>
            <person name="Lin R."/>
            <person name="Jones M.K."/>
            <person name="Brejova B."/>
            <person name="Vinar T."/>
            <person name="Zhao G."/>
            <person name="McManus D.P."/>
            <person name="Chen Z."/>
            <person name="Zhou Y."/>
            <person name="Wang S."/>
        </authorList>
    </citation>
    <scope>NUCLEOTIDE SEQUENCE [LARGE SCALE GENOMIC DNA]</scope>
</reference>
<feature type="region of interest" description="Disordered" evidence="3">
    <location>
        <begin position="502"/>
        <end position="535"/>
    </location>
</feature>
<feature type="compositionally biased region" description="Polar residues" evidence="3">
    <location>
        <begin position="994"/>
        <end position="1004"/>
    </location>
</feature>
<dbReference type="OrthoDB" id="1742084at2759"/>
<feature type="compositionally biased region" description="Basic and acidic residues" evidence="3">
    <location>
        <begin position="1013"/>
        <end position="1027"/>
    </location>
</feature>
<feature type="compositionally biased region" description="Basic and acidic residues" evidence="3">
    <location>
        <begin position="1068"/>
        <end position="1084"/>
    </location>
</feature>
<feature type="domain" description="TERF2-interacting telomeric protein 1 Myb" evidence="4">
    <location>
        <begin position="85"/>
        <end position="139"/>
    </location>
</feature>
<dbReference type="GO" id="GO:0010833">
    <property type="term" value="P:telomere maintenance via telomere lengthening"/>
    <property type="evidence" value="ECO:0007669"/>
    <property type="project" value="TreeGrafter"/>
</dbReference>
<feature type="compositionally biased region" description="Polar residues" evidence="3">
    <location>
        <begin position="425"/>
        <end position="440"/>
    </location>
</feature>
<dbReference type="RefSeq" id="XP_024352124.1">
    <property type="nucleotide sequence ID" value="XM_024493423.1"/>
</dbReference>
<feature type="region of interest" description="Disordered" evidence="3">
    <location>
        <begin position="422"/>
        <end position="446"/>
    </location>
</feature>
<feature type="compositionally biased region" description="Polar residues" evidence="3">
    <location>
        <begin position="503"/>
        <end position="527"/>
    </location>
</feature>
<comment type="caution">
    <text evidence="5">The sequence shown here is derived from an EMBL/GenBank/DDBJ whole genome shotgun (WGS) entry which is preliminary data.</text>
</comment>
<dbReference type="GO" id="GO:0031848">
    <property type="term" value="P:protection from non-homologous end joining at telomere"/>
    <property type="evidence" value="ECO:0007669"/>
    <property type="project" value="TreeGrafter"/>
</dbReference>
<feature type="compositionally biased region" description="Low complexity" evidence="3">
    <location>
        <begin position="345"/>
        <end position="354"/>
    </location>
</feature>
<dbReference type="PANTHER" id="PTHR16466:SF6">
    <property type="entry name" value="TELOMERIC REPEAT-BINDING FACTOR 2-INTERACTING PROTEIN 1"/>
    <property type="match status" value="1"/>
</dbReference>
<feature type="compositionally biased region" description="Polar residues" evidence="3">
    <location>
        <begin position="679"/>
        <end position="690"/>
    </location>
</feature>
<name>W6UIM2_ECHGR</name>